<accession>A0A1A9ZTM8</accession>
<evidence type="ECO:0000313" key="2">
    <source>
        <dbReference type="Proteomes" id="UP000092445"/>
    </source>
</evidence>
<sequence length="107" mass="11583">MEASCQCDDTKSGYCEEGCCNGAPLRATPSIAAKSTTTITVTRDKISPTTTALPQMEYIETEIVVRSCLQGISLRCNTDDSRLQQGYHKKVLKEAKFVGCGALMLSI</sequence>
<dbReference type="Proteomes" id="UP000092445">
    <property type="component" value="Unassembled WGS sequence"/>
</dbReference>
<evidence type="ECO:0000313" key="1">
    <source>
        <dbReference type="EnsemblMetazoa" id="GPAI024586-PA"/>
    </source>
</evidence>
<dbReference type="EnsemblMetazoa" id="GPAI024586-RA">
    <property type="protein sequence ID" value="GPAI024586-PA"/>
    <property type="gene ID" value="GPAI024586"/>
</dbReference>
<dbReference type="AlphaFoldDB" id="A0A1A9ZTM8"/>
<proteinExistence type="predicted"/>
<dbReference type="VEuPathDB" id="VectorBase:GPAI024586"/>
<reference evidence="1" key="2">
    <citation type="submission" date="2020-05" db="UniProtKB">
        <authorList>
            <consortium name="EnsemblMetazoa"/>
        </authorList>
    </citation>
    <scope>IDENTIFICATION</scope>
    <source>
        <strain evidence="1">IAEA</strain>
    </source>
</reference>
<protein>
    <submittedName>
        <fullName evidence="1">Uncharacterized protein</fullName>
    </submittedName>
</protein>
<name>A0A1A9ZTM8_GLOPL</name>
<keyword evidence="2" id="KW-1185">Reference proteome</keyword>
<organism evidence="1 2">
    <name type="scientific">Glossina pallidipes</name>
    <name type="common">Tsetse fly</name>
    <dbReference type="NCBI Taxonomy" id="7398"/>
    <lineage>
        <taxon>Eukaryota</taxon>
        <taxon>Metazoa</taxon>
        <taxon>Ecdysozoa</taxon>
        <taxon>Arthropoda</taxon>
        <taxon>Hexapoda</taxon>
        <taxon>Insecta</taxon>
        <taxon>Pterygota</taxon>
        <taxon>Neoptera</taxon>
        <taxon>Endopterygota</taxon>
        <taxon>Diptera</taxon>
        <taxon>Brachycera</taxon>
        <taxon>Muscomorpha</taxon>
        <taxon>Hippoboscoidea</taxon>
        <taxon>Glossinidae</taxon>
        <taxon>Glossina</taxon>
    </lineage>
</organism>
<reference evidence="2" key="1">
    <citation type="submission" date="2014-03" db="EMBL/GenBank/DDBJ databases">
        <authorList>
            <person name="Aksoy S."/>
            <person name="Warren W."/>
            <person name="Wilson R.K."/>
        </authorList>
    </citation>
    <scope>NUCLEOTIDE SEQUENCE [LARGE SCALE GENOMIC DNA]</scope>
    <source>
        <strain evidence="2">IAEA</strain>
    </source>
</reference>